<organism evidence="4 5">
    <name type="scientific">Robiginitalea biformata (strain ATCC BAA-864 / DSM 15991 / KCTC 12146 / HTCC2501)</name>
    <dbReference type="NCBI Taxonomy" id="313596"/>
    <lineage>
        <taxon>Bacteria</taxon>
        <taxon>Pseudomonadati</taxon>
        <taxon>Bacteroidota</taxon>
        <taxon>Flavobacteriia</taxon>
        <taxon>Flavobacteriales</taxon>
        <taxon>Flavobacteriaceae</taxon>
        <taxon>Robiginitalea</taxon>
    </lineage>
</organism>
<dbReference type="Gene3D" id="2.130.10.10">
    <property type="entry name" value="YVTN repeat-like/Quinoprotein amine dehydrogenase"/>
    <property type="match status" value="2"/>
</dbReference>
<accession>A4CIC7</accession>
<feature type="domain" description="HTH luxR-type" evidence="3">
    <location>
        <begin position="840"/>
        <end position="897"/>
    </location>
</feature>
<dbReference type="EMBL" id="CP001712">
    <property type="protein sequence ID" value="EAR16685.1"/>
    <property type="molecule type" value="Genomic_DNA"/>
</dbReference>
<dbReference type="GO" id="GO:0006355">
    <property type="term" value="P:regulation of DNA-templated transcription"/>
    <property type="evidence" value="ECO:0007669"/>
    <property type="project" value="InterPro"/>
</dbReference>
<dbReference type="Gene3D" id="1.10.10.10">
    <property type="entry name" value="Winged helix-like DNA-binding domain superfamily/Winged helix DNA-binding domain"/>
    <property type="match status" value="1"/>
</dbReference>
<keyword evidence="5" id="KW-1185">Reference proteome</keyword>
<dbReference type="AlphaFoldDB" id="A4CIC7"/>
<dbReference type="InterPro" id="IPR000792">
    <property type="entry name" value="Tscrpt_reg_LuxR_C"/>
</dbReference>
<dbReference type="Gene3D" id="2.60.40.10">
    <property type="entry name" value="Immunoglobulins"/>
    <property type="match status" value="1"/>
</dbReference>
<keyword evidence="2" id="KW-0472">Membrane</keyword>
<dbReference type="eggNOG" id="COG3292">
    <property type="taxonomic scope" value="Bacteria"/>
</dbReference>
<keyword evidence="2" id="KW-1133">Transmembrane helix</keyword>
<dbReference type="HOGENOM" id="CLU_013623_0_0_10"/>
<feature type="coiled-coil region" evidence="1">
    <location>
        <begin position="726"/>
        <end position="768"/>
    </location>
</feature>
<feature type="transmembrane region" description="Helical" evidence="2">
    <location>
        <begin position="700"/>
        <end position="724"/>
    </location>
</feature>
<reference evidence="4 5" key="1">
    <citation type="journal article" date="2009" name="J. Bacteriol.">
        <title>Complete genome sequence of Robiginitalea biformata HTCC2501.</title>
        <authorList>
            <person name="Oh H.M."/>
            <person name="Giovannoni S.J."/>
            <person name="Lee K."/>
            <person name="Ferriera S."/>
            <person name="Johnson J."/>
            <person name="Cho J.C."/>
        </authorList>
    </citation>
    <scope>NUCLEOTIDE SEQUENCE [LARGE SCALE GENOMIC DNA]</scope>
    <source>
        <strain evidence="5">ATCC BAA-864 / HTCC2501 / KCTC 12146</strain>
    </source>
</reference>
<dbReference type="STRING" id="313596.RB2501_07285"/>
<dbReference type="InterPro" id="IPR011047">
    <property type="entry name" value="Quinoprotein_ADH-like_sf"/>
</dbReference>
<dbReference type="InterPro" id="IPR015943">
    <property type="entry name" value="WD40/YVTN_repeat-like_dom_sf"/>
</dbReference>
<dbReference type="GO" id="GO:0003677">
    <property type="term" value="F:DNA binding"/>
    <property type="evidence" value="ECO:0007669"/>
    <property type="project" value="InterPro"/>
</dbReference>
<evidence type="ECO:0000313" key="4">
    <source>
        <dbReference type="EMBL" id="EAR16685.1"/>
    </source>
</evidence>
<dbReference type="InterPro" id="IPR036388">
    <property type="entry name" value="WH-like_DNA-bd_sf"/>
</dbReference>
<keyword evidence="2" id="KW-0812">Transmembrane</keyword>
<name>A4CIC7_ROBBH</name>
<protein>
    <recommendedName>
        <fullName evidence="3">HTH luxR-type domain-containing protein</fullName>
    </recommendedName>
</protein>
<dbReference type="SUPFAM" id="SSF46894">
    <property type="entry name" value="C-terminal effector domain of the bipartite response regulators"/>
    <property type="match status" value="1"/>
</dbReference>
<sequence>MARGQQLRPSIRNYGVNDYQTASKNWGLDTDSNGELYAANNKGLLHFNGEHWELYRLPNNTVIRSVACVGNRVYTGSYEEFGYWEKNRMGILEYTSLTNLIRDHTFTSEEFWQILPVDGDVWFRSFSSIYRYDGRAIQVLNPPFVVTALTHWNGDLWMAGGHRAIYQIHENTWELVLDDPALQDRVIADLAPFGESMLIGTKLHGCYRFDGTRLTPLPETINGPLREFQLNQIYPLSDGKIAFGTIKNGVYLYDRKSDQLEVFSRQEGMQNNTVHAFAQFADQLWVGLDNGIDRFHLNNYLTFYTDYSGVAGTSYDMAFRDSTLYLGTNTGVYYFEGSALSFVPGSQGHVWDLQDVGDVLLCGHNTGTFLVGKNSFQPVSDYAGGYVMARIPESEDEYMQGTYVGLAKFRQGPDAAWKVDYLEGLQEPIKYLAFEDEHTLWAAHSYRGVYRIVLNENRDSLQTVRRFTGEELPNIYNVRLYRIKNQIILQSNGNWFRYDPILDRLTNFEDFEAFSNSELLYFDDERYWFVGNTGSRVITITDLKEFQVILDDQELRRRLTAESDRIIKRNDSLYYITLRDGFARLNFNAFVGKSRDMDLPVPDFYRIADAQALHPLDSNLTFTNRMGREIEVAVAAPSMPQARYQYELKGPVRQSGITDNGTLVFQNLPYGRYELGVRTIRIGNQRSEAAILEFYVEPPWYLSTWSLILYAMMGVGLIFAVRVYNQRKYNRKRRKLEQELQREQAVHLARLEKEKMSREIKLKQKELARSTMDLARNNEMILELKNMLMANKESFGNRPGYRKVIKKLNNSINNKEDWKRFEVSFKELHEDFFENLLEQFPDLTPKDLRLCAYLKMNLASKEIAPLMGISVRGVEIHRYRLRKKLRLDSSQNMSNYLIKFK</sequence>
<dbReference type="SMART" id="SM00421">
    <property type="entry name" value="HTH_LUXR"/>
    <property type="match status" value="1"/>
</dbReference>
<evidence type="ECO:0000256" key="2">
    <source>
        <dbReference type="SAM" id="Phobius"/>
    </source>
</evidence>
<keyword evidence="1" id="KW-0175">Coiled coil</keyword>
<dbReference type="Proteomes" id="UP000009049">
    <property type="component" value="Chromosome"/>
</dbReference>
<dbReference type="SUPFAM" id="SSF50998">
    <property type="entry name" value="Quinoprotein alcohol dehydrogenase-like"/>
    <property type="match status" value="1"/>
</dbReference>
<evidence type="ECO:0000259" key="3">
    <source>
        <dbReference type="SMART" id="SM00421"/>
    </source>
</evidence>
<evidence type="ECO:0000313" key="5">
    <source>
        <dbReference type="Proteomes" id="UP000009049"/>
    </source>
</evidence>
<dbReference type="eggNOG" id="COG2197">
    <property type="taxonomic scope" value="Bacteria"/>
</dbReference>
<dbReference type="InterPro" id="IPR016032">
    <property type="entry name" value="Sig_transdc_resp-reg_C-effctor"/>
</dbReference>
<dbReference type="KEGG" id="rbi:RB2501_07285"/>
<dbReference type="InterPro" id="IPR013783">
    <property type="entry name" value="Ig-like_fold"/>
</dbReference>
<evidence type="ECO:0000256" key="1">
    <source>
        <dbReference type="SAM" id="Coils"/>
    </source>
</evidence>
<gene>
    <name evidence="4" type="ordered locus">RB2501_07285</name>
</gene>
<proteinExistence type="predicted"/>